<comment type="caution">
    <text evidence="3">The sequence shown here is derived from an EMBL/GenBank/DDBJ whole genome shotgun (WGS) entry which is preliminary data.</text>
</comment>
<dbReference type="EMBL" id="BMIQ01000017">
    <property type="protein sequence ID" value="GGE25215.1"/>
    <property type="molecule type" value="Genomic_DNA"/>
</dbReference>
<accession>A0A917A4B6</accession>
<dbReference type="GO" id="GO:0016747">
    <property type="term" value="F:acyltransferase activity, transferring groups other than amino-acyl groups"/>
    <property type="evidence" value="ECO:0007669"/>
    <property type="project" value="InterPro"/>
</dbReference>
<keyword evidence="4" id="KW-1185">Reference proteome</keyword>
<dbReference type="Gene3D" id="3.40.630.30">
    <property type="match status" value="1"/>
</dbReference>
<feature type="domain" description="N-acetyltransferase" evidence="2">
    <location>
        <begin position="18"/>
        <end position="166"/>
    </location>
</feature>
<dbReference type="SUPFAM" id="SSF55729">
    <property type="entry name" value="Acyl-CoA N-acyltransferases (Nat)"/>
    <property type="match status" value="1"/>
</dbReference>
<name>A0A917A4B6_9HYPH</name>
<proteinExistence type="predicted"/>
<organism evidence="3 4">
    <name type="scientific">Aureimonas endophytica</name>
    <dbReference type="NCBI Taxonomy" id="2027858"/>
    <lineage>
        <taxon>Bacteria</taxon>
        <taxon>Pseudomonadati</taxon>
        <taxon>Pseudomonadota</taxon>
        <taxon>Alphaproteobacteria</taxon>
        <taxon>Hyphomicrobiales</taxon>
        <taxon>Aurantimonadaceae</taxon>
        <taxon>Aureimonas</taxon>
    </lineage>
</organism>
<keyword evidence="1" id="KW-0732">Signal</keyword>
<dbReference type="CDD" id="cd04301">
    <property type="entry name" value="NAT_SF"/>
    <property type="match status" value="1"/>
</dbReference>
<feature type="chain" id="PRO_5037551556" evidence="1">
    <location>
        <begin position="19"/>
        <end position="195"/>
    </location>
</feature>
<evidence type="ECO:0000313" key="3">
    <source>
        <dbReference type="EMBL" id="GGE25215.1"/>
    </source>
</evidence>
<dbReference type="PROSITE" id="PS51186">
    <property type="entry name" value="GNAT"/>
    <property type="match status" value="1"/>
</dbReference>
<evidence type="ECO:0000256" key="1">
    <source>
        <dbReference type="SAM" id="SignalP"/>
    </source>
</evidence>
<sequence>MFADVSLLSLALPGASLAAIGDELATDAPAREALLDAAMGPARRRKSSEAIRRGRLPAEGLAFVARDEAGGLLGTVRLWNVALGERAMPALLLGPLAVAKACEGLGLGSRLMRRAVAEAAWRGHRAILLVGDPDYYERFGFAARPAAGLAMPGPFERHRLLGLELRDGGLGGAEGLIRPTGRLEAGFVEETALVA</sequence>
<evidence type="ECO:0000259" key="2">
    <source>
        <dbReference type="PROSITE" id="PS51186"/>
    </source>
</evidence>
<dbReference type="Proteomes" id="UP000644699">
    <property type="component" value="Unassembled WGS sequence"/>
</dbReference>
<dbReference type="AlphaFoldDB" id="A0A917A4B6"/>
<dbReference type="RefSeq" id="WP_188913607.1">
    <property type="nucleotide sequence ID" value="NZ_BMIQ01000017.1"/>
</dbReference>
<reference evidence="3" key="1">
    <citation type="journal article" date="2014" name="Int. J. Syst. Evol. Microbiol.">
        <title>Complete genome sequence of Corynebacterium casei LMG S-19264T (=DSM 44701T), isolated from a smear-ripened cheese.</title>
        <authorList>
            <consortium name="US DOE Joint Genome Institute (JGI-PGF)"/>
            <person name="Walter F."/>
            <person name="Albersmeier A."/>
            <person name="Kalinowski J."/>
            <person name="Ruckert C."/>
        </authorList>
    </citation>
    <scope>NUCLEOTIDE SEQUENCE</scope>
    <source>
        <strain evidence="3">CGMCC 1.15367</strain>
    </source>
</reference>
<dbReference type="InterPro" id="IPR000182">
    <property type="entry name" value="GNAT_dom"/>
</dbReference>
<protein>
    <submittedName>
        <fullName evidence="3">N-acetyltransferase</fullName>
    </submittedName>
</protein>
<gene>
    <name evidence="3" type="ORF">GCM10011390_50870</name>
</gene>
<dbReference type="Pfam" id="PF13508">
    <property type="entry name" value="Acetyltransf_7"/>
    <property type="match status" value="1"/>
</dbReference>
<feature type="signal peptide" evidence="1">
    <location>
        <begin position="1"/>
        <end position="18"/>
    </location>
</feature>
<reference evidence="3" key="2">
    <citation type="submission" date="2020-09" db="EMBL/GenBank/DDBJ databases">
        <authorList>
            <person name="Sun Q."/>
            <person name="Zhou Y."/>
        </authorList>
    </citation>
    <scope>NUCLEOTIDE SEQUENCE</scope>
    <source>
        <strain evidence="3">CGMCC 1.15367</strain>
    </source>
</reference>
<evidence type="ECO:0000313" key="4">
    <source>
        <dbReference type="Proteomes" id="UP000644699"/>
    </source>
</evidence>
<dbReference type="InterPro" id="IPR016181">
    <property type="entry name" value="Acyl_CoA_acyltransferase"/>
</dbReference>